<dbReference type="AlphaFoldDB" id="A0A8S1IQ59"/>
<organism evidence="3 4">
    <name type="scientific">Ostreobium quekettii</name>
    <dbReference type="NCBI Taxonomy" id="121088"/>
    <lineage>
        <taxon>Eukaryota</taxon>
        <taxon>Viridiplantae</taxon>
        <taxon>Chlorophyta</taxon>
        <taxon>core chlorophytes</taxon>
        <taxon>Ulvophyceae</taxon>
        <taxon>TCBD clade</taxon>
        <taxon>Bryopsidales</taxon>
        <taxon>Ostreobineae</taxon>
        <taxon>Ostreobiaceae</taxon>
        <taxon>Ostreobium</taxon>
    </lineage>
</organism>
<proteinExistence type="predicted"/>
<protein>
    <recommendedName>
        <fullName evidence="2">Translocase of chloroplast 159/132 membrane anchor domain-containing protein</fullName>
    </recommendedName>
</protein>
<keyword evidence="4" id="KW-1185">Reference proteome</keyword>
<feature type="compositionally biased region" description="Low complexity" evidence="1">
    <location>
        <begin position="63"/>
        <end position="74"/>
    </location>
</feature>
<dbReference type="Pfam" id="PF11886">
    <property type="entry name" value="TOC159_MAD"/>
    <property type="match status" value="1"/>
</dbReference>
<dbReference type="InterPro" id="IPR024283">
    <property type="entry name" value="TOC159_MAD"/>
</dbReference>
<evidence type="ECO:0000256" key="1">
    <source>
        <dbReference type="SAM" id="MobiDB-lite"/>
    </source>
</evidence>
<dbReference type="EMBL" id="CAJHUC010000640">
    <property type="protein sequence ID" value="CAD7697303.1"/>
    <property type="molecule type" value="Genomic_DNA"/>
</dbReference>
<feature type="compositionally biased region" description="Polar residues" evidence="1">
    <location>
        <begin position="41"/>
        <end position="53"/>
    </location>
</feature>
<accession>A0A8S1IQ59</accession>
<dbReference type="Gene3D" id="3.40.50.300">
    <property type="entry name" value="P-loop containing nucleotide triphosphate hydrolases"/>
    <property type="match status" value="1"/>
</dbReference>
<evidence type="ECO:0000313" key="4">
    <source>
        <dbReference type="Proteomes" id="UP000708148"/>
    </source>
</evidence>
<evidence type="ECO:0000313" key="3">
    <source>
        <dbReference type="EMBL" id="CAD7697303.1"/>
    </source>
</evidence>
<sequence>MPSPDAVSEDSGVPSVGSNSDAAKPGRPWMGWTGMFGSRKGSANSSAAKSQTGAVAGDVAGDSTATSPATPETTGDLERDPGTTTPVAATPIGDLTPAADSPGSPVDQDEPAAPVVAAIRKASAPPLATGIPSSTDVGAMQQEEDVDNGRDGTVEDVGEDGEGGAATLAMEQPRVETARAMPTLPKRSPTSSGGAARPAGMGGGLPTRPAVRPSGLGAGLASRSANSGTMGRSGTLSPTAQETQGPVGLPEEPPAVRAAREKLLQIRLTMLRAASRLEIKPGEILVQEFMNRVDTAERVRFSRAPMRPPIDTLFQQALDLEQQQGAASDLGYDTNVLVLGPAAVGKTSLIQNILAPDSGLAPHFATNPTKGIATTTGQVCGLKMTFIDTPGLRMAASLRRQNMVNLRKIKAAVNRYKPQIVMYVDRMDVFRREFSDLPLLRLINDMSPNMLYSCIPVLTHANAPPPDGTHGEMPYNEYYRMRLDAASQIISHGIQDMRWGGRPVGFENHPGCRVNSEDVPVLPNGLPFKRNTIGQLITSRLFKEVENIVQINRTARPPAMQAIFSMMGPRKQLQLSALVAQLLQSKAPRKFPEEERDLKSEAELQLMDERTRMIEEQKRRDYVRLRRVEVLQEEAHPSQVPVVGQKMDLNPSFDHDVNTHRYNATDFVGGWSVRPIISQQDATYDHDEGIEMFQVAREGVVRPKGQHTGGLPGSMIIQASKQKGPLSLTMESSISCHSSKNIISTAGCIIHPAGGEGELVYTPSLDVRVKMHPKDKVSVGVMATRLSEDGWPHKGQLSWGAKVENKLKLRDGLKVNMAAGGMTAKVPGSQFRGDSYRDQAYGANIDVKIAGGKGEYDPSFMFGAGVSNQKRGSVIKTGYSGQASAEVAVSPETMLNGSINMNASGTGTLSLRAASHDKPVWGWVMVVPLVMKLLKRVLGHESEYV</sequence>
<name>A0A8S1IQ59_9CHLO</name>
<dbReference type="Proteomes" id="UP000708148">
    <property type="component" value="Unassembled WGS sequence"/>
</dbReference>
<reference evidence="3" key="1">
    <citation type="submission" date="2020-12" db="EMBL/GenBank/DDBJ databases">
        <authorList>
            <person name="Iha C."/>
        </authorList>
    </citation>
    <scope>NUCLEOTIDE SEQUENCE</scope>
</reference>
<evidence type="ECO:0000259" key="2">
    <source>
        <dbReference type="Pfam" id="PF11886"/>
    </source>
</evidence>
<feature type="domain" description="Translocase of chloroplast 159/132 membrane anchor" evidence="2">
    <location>
        <begin position="640"/>
        <end position="936"/>
    </location>
</feature>
<dbReference type="OrthoDB" id="8954335at2759"/>
<feature type="region of interest" description="Disordered" evidence="1">
    <location>
        <begin position="180"/>
        <end position="253"/>
    </location>
</feature>
<dbReference type="InterPro" id="IPR027417">
    <property type="entry name" value="P-loop_NTPase"/>
</dbReference>
<feature type="region of interest" description="Disordered" evidence="1">
    <location>
        <begin position="1"/>
        <end position="164"/>
    </location>
</feature>
<gene>
    <name evidence="3" type="ORF">OSTQU699_LOCUS2664</name>
</gene>
<feature type="compositionally biased region" description="Polar residues" evidence="1">
    <location>
        <begin position="223"/>
        <end position="244"/>
    </location>
</feature>
<dbReference type="SUPFAM" id="SSF52540">
    <property type="entry name" value="P-loop containing nucleoside triphosphate hydrolases"/>
    <property type="match status" value="1"/>
</dbReference>
<comment type="caution">
    <text evidence="3">The sequence shown here is derived from an EMBL/GenBank/DDBJ whole genome shotgun (WGS) entry which is preliminary data.</text>
</comment>